<gene>
    <name evidence="2" type="primary">ssuh2_1</name>
    <name evidence="2" type="ORF">CEXT_380521</name>
</gene>
<comment type="caution">
    <text evidence="2">The sequence shown here is derived from an EMBL/GenBank/DDBJ whole genome shotgun (WGS) entry which is preliminary data.</text>
</comment>
<keyword evidence="3" id="KW-1185">Reference proteome</keyword>
<evidence type="ECO:0000313" key="3">
    <source>
        <dbReference type="Proteomes" id="UP001054945"/>
    </source>
</evidence>
<dbReference type="PANTHER" id="PTHR48465:SF1">
    <property type="entry name" value="PROTEIN SSUH2 HOMOLOG"/>
    <property type="match status" value="1"/>
</dbReference>
<dbReference type="PANTHER" id="PTHR48465">
    <property type="entry name" value="PROTEIN SSUH2 HOMOLOG"/>
    <property type="match status" value="1"/>
</dbReference>
<dbReference type="InterPro" id="IPR052789">
    <property type="entry name" value="SSUH2_homolog"/>
</dbReference>
<organism evidence="2 3">
    <name type="scientific">Caerostris extrusa</name>
    <name type="common">Bark spider</name>
    <name type="synonym">Caerostris bankana</name>
    <dbReference type="NCBI Taxonomy" id="172846"/>
    <lineage>
        <taxon>Eukaryota</taxon>
        <taxon>Metazoa</taxon>
        <taxon>Ecdysozoa</taxon>
        <taxon>Arthropoda</taxon>
        <taxon>Chelicerata</taxon>
        <taxon>Arachnida</taxon>
        <taxon>Araneae</taxon>
        <taxon>Araneomorphae</taxon>
        <taxon>Entelegynae</taxon>
        <taxon>Araneoidea</taxon>
        <taxon>Araneidae</taxon>
        <taxon>Caerostris</taxon>
    </lineage>
</organism>
<proteinExistence type="predicted"/>
<sequence>MDDCSGSEPALNGKVHSDDFISNSFKLPKELIQEKDGLELFSEQKQQRHILRAIPFTKATYSRKNKEGEFYVYGLQKEVYFEGYPQQCSCCICR</sequence>
<evidence type="ECO:0000256" key="1">
    <source>
        <dbReference type="SAM" id="MobiDB-lite"/>
    </source>
</evidence>
<protein>
    <submittedName>
        <fullName evidence="2">Protein SSUH2</fullName>
    </submittedName>
</protein>
<name>A0AAV4M594_CAEEX</name>
<accession>A0AAV4M594</accession>
<dbReference type="EMBL" id="BPLR01001802">
    <property type="protein sequence ID" value="GIX66551.1"/>
    <property type="molecule type" value="Genomic_DNA"/>
</dbReference>
<dbReference type="Proteomes" id="UP001054945">
    <property type="component" value="Unassembled WGS sequence"/>
</dbReference>
<feature type="region of interest" description="Disordered" evidence="1">
    <location>
        <begin position="1"/>
        <end position="20"/>
    </location>
</feature>
<evidence type="ECO:0000313" key="2">
    <source>
        <dbReference type="EMBL" id="GIX66551.1"/>
    </source>
</evidence>
<dbReference type="AlphaFoldDB" id="A0AAV4M594"/>
<reference evidence="2 3" key="1">
    <citation type="submission" date="2021-06" db="EMBL/GenBank/DDBJ databases">
        <title>Caerostris extrusa draft genome.</title>
        <authorList>
            <person name="Kono N."/>
            <person name="Arakawa K."/>
        </authorList>
    </citation>
    <scope>NUCLEOTIDE SEQUENCE [LARGE SCALE GENOMIC DNA]</scope>
</reference>